<reference evidence="7 8" key="1">
    <citation type="submission" date="2024-08" db="EMBL/GenBank/DDBJ databases">
        <authorList>
            <person name="Cucini C."/>
            <person name="Frati F."/>
        </authorList>
    </citation>
    <scope>NUCLEOTIDE SEQUENCE [LARGE SCALE GENOMIC DNA]</scope>
</reference>
<organism evidence="7 8">
    <name type="scientific">Orchesella dallaii</name>
    <dbReference type="NCBI Taxonomy" id="48710"/>
    <lineage>
        <taxon>Eukaryota</taxon>
        <taxon>Metazoa</taxon>
        <taxon>Ecdysozoa</taxon>
        <taxon>Arthropoda</taxon>
        <taxon>Hexapoda</taxon>
        <taxon>Collembola</taxon>
        <taxon>Entomobryomorpha</taxon>
        <taxon>Entomobryoidea</taxon>
        <taxon>Orchesellidae</taxon>
        <taxon>Orchesellinae</taxon>
        <taxon>Orchesella</taxon>
    </lineage>
</organism>
<evidence type="ECO:0000313" key="8">
    <source>
        <dbReference type="Proteomes" id="UP001642540"/>
    </source>
</evidence>
<accession>A0ABP1S558</accession>
<keyword evidence="4 6" id="KW-0472">Membrane</keyword>
<gene>
    <name evidence="7" type="ORF">ODALV1_LOCUS29859</name>
</gene>
<evidence type="ECO:0000313" key="7">
    <source>
        <dbReference type="EMBL" id="CAL8143742.1"/>
    </source>
</evidence>
<dbReference type="Proteomes" id="UP001642540">
    <property type="component" value="Unassembled WGS sequence"/>
</dbReference>
<name>A0ABP1S558_9HEXA</name>
<evidence type="ECO:0000256" key="1">
    <source>
        <dbReference type="ARBA" id="ARBA00004370"/>
    </source>
</evidence>
<feature type="compositionally biased region" description="Polar residues" evidence="5">
    <location>
        <begin position="77"/>
        <end position="86"/>
    </location>
</feature>
<dbReference type="InterPro" id="IPR038599">
    <property type="entry name" value="LAP1C-like_C_sf"/>
</dbReference>
<protein>
    <recommendedName>
        <fullName evidence="9">Torsin-1A-interacting protein 2</fullName>
    </recommendedName>
</protein>
<comment type="caution">
    <text evidence="7">The sequence shown here is derived from an EMBL/GenBank/DDBJ whole genome shotgun (WGS) entry which is preliminary data.</text>
</comment>
<keyword evidence="3 6" id="KW-1133">Transmembrane helix</keyword>
<dbReference type="InterPro" id="IPR008662">
    <property type="entry name" value="TOIP1/2"/>
</dbReference>
<proteinExistence type="predicted"/>
<dbReference type="Gene3D" id="3.40.50.12190">
    <property type="match status" value="1"/>
</dbReference>
<evidence type="ECO:0000256" key="3">
    <source>
        <dbReference type="ARBA" id="ARBA00022989"/>
    </source>
</evidence>
<dbReference type="EMBL" id="CAXLJM020000160">
    <property type="protein sequence ID" value="CAL8143742.1"/>
    <property type="molecule type" value="Genomic_DNA"/>
</dbReference>
<evidence type="ECO:0000256" key="5">
    <source>
        <dbReference type="SAM" id="MobiDB-lite"/>
    </source>
</evidence>
<feature type="region of interest" description="Disordered" evidence="5">
    <location>
        <begin position="1"/>
        <end position="63"/>
    </location>
</feature>
<keyword evidence="8" id="KW-1185">Reference proteome</keyword>
<dbReference type="PANTHER" id="PTHR18843">
    <property type="entry name" value="TORSIN-1A-INTERACTING PROTEIN"/>
    <property type="match status" value="1"/>
</dbReference>
<feature type="transmembrane region" description="Helical" evidence="6">
    <location>
        <begin position="184"/>
        <end position="203"/>
    </location>
</feature>
<dbReference type="PANTHER" id="PTHR18843:SF7">
    <property type="entry name" value="LAMINA-ASSOCIATED POLYPEPTIDE 1B ISOFORM 1-RELATED"/>
    <property type="match status" value="1"/>
</dbReference>
<feature type="compositionally biased region" description="Polar residues" evidence="5">
    <location>
        <begin position="135"/>
        <end position="145"/>
    </location>
</feature>
<sequence>MTSTEKEGVNGVSMAGNETLGQSLSDEEVELGPGLSKRREVQNSEAAPPSQAADVKGYKFQPSSPIRCDFVEQAKGSTNDVVTNSSSEDDFEHLSPPEENGETNPETATANNSEPTTPTKNTPHKRTADVAHGSTGITRTGSVSPPRSPATKKKRWEDFVKEDEEKKKKNESSDGSPKTHTLKFIVGAVIVVFIAVGATYLNADTPADTQRKPPTYTWKKASTNFYNWTKTLRADFPKQNAETWIQLIASSSETLKKTEPGHPAVITALIPPSMDAEFASCFLTKVGNVINKAVAPILKGKDMPPGAVKKVNAVSMSENSITQFRSDVEGYFHNEGKVLIVSDVDKVKSEDHLFVFHGLCDSFHAVDKRATIFFVVQVPQELFGKYEWNHSRGGDIVNDVLSEAWKTTLSPDSGPAMVARVADAVILLNEGDECKL</sequence>
<keyword evidence="2 6" id="KW-0812">Transmembrane</keyword>
<feature type="compositionally biased region" description="Low complexity" evidence="5">
    <location>
        <begin position="102"/>
        <end position="112"/>
    </location>
</feature>
<evidence type="ECO:0000256" key="4">
    <source>
        <dbReference type="ARBA" id="ARBA00023136"/>
    </source>
</evidence>
<evidence type="ECO:0000256" key="6">
    <source>
        <dbReference type="SAM" id="Phobius"/>
    </source>
</evidence>
<feature type="compositionally biased region" description="Basic and acidic residues" evidence="5">
    <location>
        <begin position="155"/>
        <end position="172"/>
    </location>
</feature>
<feature type="region of interest" description="Disordered" evidence="5">
    <location>
        <begin position="77"/>
        <end position="179"/>
    </location>
</feature>
<evidence type="ECO:0008006" key="9">
    <source>
        <dbReference type="Google" id="ProtNLM"/>
    </source>
</evidence>
<evidence type="ECO:0000256" key="2">
    <source>
        <dbReference type="ARBA" id="ARBA00022692"/>
    </source>
</evidence>
<comment type="subcellular location">
    <subcellularLocation>
        <location evidence="1">Membrane</location>
    </subcellularLocation>
</comment>